<dbReference type="EMBL" id="LUEZ02000040">
    <property type="protein sequence ID" value="RDB25691.1"/>
    <property type="molecule type" value="Genomic_DNA"/>
</dbReference>
<evidence type="ECO:0000313" key="2">
    <source>
        <dbReference type="Proteomes" id="UP000076154"/>
    </source>
</evidence>
<proteinExistence type="predicted"/>
<evidence type="ECO:0000313" key="1">
    <source>
        <dbReference type="EMBL" id="RDB25691.1"/>
    </source>
</evidence>
<reference evidence="1" key="1">
    <citation type="submission" date="2018-04" db="EMBL/GenBank/DDBJ databases">
        <title>Whole genome sequencing of Hypsizygus marmoreus.</title>
        <authorList>
            <person name="Choi I.-G."/>
            <person name="Min B."/>
            <person name="Kim J.-G."/>
            <person name="Kim S."/>
            <person name="Oh Y.-L."/>
            <person name="Kong W.-S."/>
            <person name="Park H."/>
            <person name="Jeong J."/>
            <person name="Song E.-S."/>
        </authorList>
    </citation>
    <scope>NUCLEOTIDE SEQUENCE [LARGE SCALE GENOMIC DNA]</scope>
    <source>
        <strain evidence="1">51987-8</strain>
    </source>
</reference>
<sequence length="67" mass="7174">MASTPSWKAGSAGVWTRTLNLTTIPTVDIHRKLFCRAKACSNPSTTVCLEKSIGTHRGQSGGLLVIF</sequence>
<gene>
    <name evidence="1" type="ORF">Hypma_006450</name>
</gene>
<dbReference type="AlphaFoldDB" id="A0A369JTM8"/>
<name>A0A369JTM8_HYPMA</name>
<protein>
    <submittedName>
        <fullName evidence="1">Uncharacterized protein</fullName>
    </submittedName>
</protein>
<comment type="caution">
    <text evidence="1">The sequence shown here is derived from an EMBL/GenBank/DDBJ whole genome shotgun (WGS) entry which is preliminary data.</text>
</comment>
<accession>A0A369JTM8</accession>
<dbReference type="Proteomes" id="UP000076154">
    <property type="component" value="Unassembled WGS sequence"/>
</dbReference>
<keyword evidence="2" id="KW-1185">Reference proteome</keyword>
<organism evidence="1 2">
    <name type="scientific">Hypsizygus marmoreus</name>
    <name type="common">White beech mushroom</name>
    <name type="synonym">Agaricus marmoreus</name>
    <dbReference type="NCBI Taxonomy" id="39966"/>
    <lineage>
        <taxon>Eukaryota</taxon>
        <taxon>Fungi</taxon>
        <taxon>Dikarya</taxon>
        <taxon>Basidiomycota</taxon>
        <taxon>Agaricomycotina</taxon>
        <taxon>Agaricomycetes</taxon>
        <taxon>Agaricomycetidae</taxon>
        <taxon>Agaricales</taxon>
        <taxon>Tricholomatineae</taxon>
        <taxon>Lyophyllaceae</taxon>
        <taxon>Hypsizygus</taxon>
    </lineage>
</organism>
<dbReference type="InParanoid" id="A0A369JTM8"/>